<dbReference type="AlphaFoldDB" id="A0A3P7LE16"/>
<feature type="region of interest" description="Disordered" evidence="1">
    <location>
        <begin position="1"/>
        <end position="27"/>
    </location>
</feature>
<sequence>MSSSNPGHNLPERVPTTMPSLPAQQYPPTACQPLYVIPLTVGNSNPRPDPSDWKMPPVRKRGRKSNVPPAQREQTRKVSAKLLVISSITYFT</sequence>
<feature type="compositionally biased region" description="Polar residues" evidence="1">
    <location>
        <begin position="17"/>
        <end position="27"/>
    </location>
</feature>
<keyword evidence="3" id="KW-1185">Reference proteome</keyword>
<name>A0A3P7LE16_DIBLA</name>
<dbReference type="Proteomes" id="UP000281553">
    <property type="component" value="Unassembled WGS sequence"/>
</dbReference>
<evidence type="ECO:0000256" key="1">
    <source>
        <dbReference type="SAM" id="MobiDB-lite"/>
    </source>
</evidence>
<organism evidence="2 3">
    <name type="scientific">Dibothriocephalus latus</name>
    <name type="common">Fish tapeworm</name>
    <name type="synonym">Diphyllobothrium latum</name>
    <dbReference type="NCBI Taxonomy" id="60516"/>
    <lineage>
        <taxon>Eukaryota</taxon>
        <taxon>Metazoa</taxon>
        <taxon>Spiralia</taxon>
        <taxon>Lophotrochozoa</taxon>
        <taxon>Platyhelminthes</taxon>
        <taxon>Cestoda</taxon>
        <taxon>Eucestoda</taxon>
        <taxon>Diphyllobothriidea</taxon>
        <taxon>Diphyllobothriidae</taxon>
        <taxon>Dibothriocephalus</taxon>
    </lineage>
</organism>
<evidence type="ECO:0000313" key="2">
    <source>
        <dbReference type="EMBL" id="VDN15084.1"/>
    </source>
</evidence>
<proteinExistence type="predicted"/>
<reference evidence="2 3" key="1">
    <citation type="submission" date="2018-11" db="EMBL/GenBank/DDBJ databases">
        <authorList>
            <consortium name="Pathogen Informatics"/>
        </authorList>
    </citation>
    <scope>NUCLEOTIDE SEQUENCE [LARGE SCALE GENOMIC DNA]</scope>
</reference>
<dbReference type="EMBL" id="UYRU01061396">
    <property type="protein sequence ID" value="VDN15084.1"/>
    <property type="molecule type" value="Genomic_DNA"/>
</dbReference>
<feature type="region of interest" description="Disordered" evidence="1">
    <location>
        <begin position="41"/>
        <end position="76"/>
    </location>
</feature>
<accession>A0A3P7LE16</accession>
<dbReference type="OrthoDB" id="6264573at2759"/>
<evidence type="ECO:0000313" key="3">
    <source>
        <dbReference type="Proteomes" id="UP000281553"/>
    </source>
</evidence>
<gene>
    <name evidence="2" type="ORF">DILT_LOCUS10915</name>
</gene>
<protein>
    <submittedName>
        <fullName evidence="2">Uncharacterized protein</fullName>
    </submittedName>
</protein>